<protein>
    <submittedName>
        <fullName evidence="1">Uncharacterized protein</fullName>
    </submittedName>
</protein>
<evidence type="ECO:0000313" key="1">
    <source>
        <dbReference type="EMBL" id="MDQ0363644.1"/>
    </source>
</evidence>
<dbReference type="Proteomes" id="UP001240236">
    <property type="component" value="Unassembled WGS sequence"/>
</dbReference>
<organism evidence="1 2">
    <name type="scientific">Catenuloplanes indicus</name>
    <dbReference type="NCBI Taxonomy" id="137267"/>
    <lineage>
        <taxon>Bacteria</taxon>
        <taxon>Bacillati</taxon>
        <taxon>Actinomycetota</taxon>
        <taxon>Actinomycetes</taxon>
        <taxon>Micromonosporales</taxon>
        <taxon>Micromonosporaceae</taxon>
        <taxon>Catenuloplanes</taxon>
    </lineage>
</organism>
<proteinExistence type="predicted"/>
<evidence type="ECO:0000313" key="2">
    <source>
        <dbReference type="Proteomes" id="UP001240236"/>
    </source>
</evidence>
<comment type="caution">
    <text evidence="1">The sequence shown here is derived from an EMBL/GenBank/DDBJ whole genome shotgun (WGS) entry which is preliminary data.</text>
</comment>
<accession>A0AAE3VUM0</accession>
<gene>
    <name evidence="1" type="ORF">J2S42_000313</name>
</gene>
<dbReference type="AlphaFoldDB" id="A0AAE3VUM0"/>
<name>A0AAE3VUM0_9ACTN</name>
<reference evidence="1 2" key="1">
    <citation type="submission" date="2023-07" db="EMBL/GenBank/DDBJ databases">
        <title>Sequencing the genomes of 1000 actinobacteria strains.</title>
        <authorList>
            <person name="Klenk H.-P."/>
        </authorList>
    </citation>
    <scope>NUCLEOTIDE SEQUENCE [LARGE SCALE GENOMIC DNA]</scope>
    <source>
        <strain evidence="1 2">DSM 44709</strain>
    </source>
</reference>
<keyword evidence="2" id="KW-1185">Reference proteome</keyword>
<dbReference type="EMBL" id="JAUSUZ010000001">
    <property type="protein sequence ID" value="MDQ0363644.1"/>
    <property type="molecule type" value="Genomic_DNA"/>
</dbReference>
<sequence length="44" mass="4912">MTRHFEVHLTAGAGYRRRVSEAAEREGMKFSDIVLDRGRSCAGS</sequence>
<dbReference type="RefSeq" id="WP_307234428.1">
    <property type="nucleotide sequence ID" value="NZ_JAUSUZ010000001.1"/>
</dbReference>